<dbReference type="EMBL" id="UNSC01000001">
    <property type="protein sequence ID" value="SZD71119.1"/>
    <property type="molecule type" value="Genomic_DNA"/>
</dbReference>
<evidence type="ECO:0000256" key="1">
    <source>
        <dbReference type="SAM" id="SignalP"/>
    </source>
</evidence>
<evidence type="ECO:0000313" key="2">
    <source>
        <dbReference type="EMBL" id="SZD71119.1"/>
    </source>
</evidence>
<proteinExistence type="predicted"/>
<dbReference type="SUPFAM" id="SSF56935">
    <property type="entry name" value="Porins"/>
    <property type="match status" value="1"/>
</dbReference>
<dbReference type="Proteomes" id="UP000262142">
    <property type="component" value="Unassembled WGS sequence"/>
</dbReference>
<keyword evidence="1" id="KW-0732">Signal</keyword>
<accession>A0A383TVC7</accession>
<dbReference type="Gene3D" id="2.40.160.60">
    <property type="entry name" value="Outer membrane protein transport protein (OMPP1/FadL/TodX)"/>
    <property type="match status" value="1"/>
</dbReference>
<dbReference type="AlphaFoldDB" id="A0A383TVC7"/>
<feature type="signal peptide" evidence="1">
    <location>
        <begin position="1"/>
        <end position="19"/>
    </location>
</feature>
<dbReference type="RefSeq" id="WP_119058793.1">
    <property type="nucleotide sequence ID" value="NZ_OX579588.1"/>
</dbReference>
<sequence>MSKYISCFLLTLVTFTLTAQDISISPYSSLGYGDKIFNHGASTFGMGGVSTSYLSPYGNEANFSNPAANNNLFYTTFSFEGAANFSRFADKQNESSRSSTYLSKVHLAFPMGLKFRGGIGFQPYSSVGYKAGIYDLESNPQKVNLYKGDGGINSLNAFLSYNVNQNFAVGLRADYLFGKLKRNEVFSVQNTQLLTDYTYEDELKGFNLTAGLAFNKKVGENQRFFAGATYGLGNKLKSTQSYQLSTYQLISLGSAPINKDIIYEKSSNEDVKFPQQASLALSYGRDLKWLVGAQVDWEKTSELNFINQKHNSKDRLRLGLGGYYTPQFNSFRNYFQRVTYRFGGFYENMPFEINNQQINRYGITFGLGLPMGKSSDPSELNIGIELGQQGTKENNLIKESFANLRLGFNLSDTWFQKRKYD</sequence>
<protein>
    <recommendedName>
        <fullName evidence="4">Outer membrane protein transport protein (OMPP1/FadL/TodX)</fullName>
    </recommendedName>
</protein>
<name>A0A383TVC7_9FLAO</name>
<evidence type="ECO:0008006" key="4">
    <source>
        <dbReference type="Google" id="ProtNLM"/>
    </source>
</evidence>
<reference evidence="2 3" key="1">
    <citation type="submission" date="2018-09" db="EMBL/GenBank/DDBJ databases">
        <authorList>
            <consortium name="Pathogen Informatics"/>
        </authorList>
    </citation>
    <scope>NUCLEOTIDE SEQUENCE [LARGE SCALE GENOMIC DNA]</scope>
    <source>
        <strain evidence="2 3">OH-22767</strain>
    </source>
</reference>
<feature type="chain" id="PRO_5017004731" description="Outer membrane protein transport protein (OMPP1/FadL/TodX)" evidence="1">
    <location>
        <begin position="20"/>
        <end position="421"/>
    </location>
</feature>
<dbReference type="OrthoDB" id="1491239at2"/>
<evidence type="ECO:0000313" key="3">
    <source>
        <dbReference type="Proteomes" id="UP000262142"/>
    </source>
</evidence>
<keyword evidence="3" id="KW-1185">Reference proteome</keyword>
<gene>
    <name evidence="2" type="ORF">SAMEA104719789_00213</name>
</gene>
<organism evidence="2 3">
    <name type="scientific">Candidatus Ornithobacterium hominis</name>
    <dbReference type="NCBI Taxonomy" id="2497989"/>
    <lineage>
        <taxon>Bacteria</taxon>
        <taxon>Pseudomonadati</taxon>
        <taxon>Bacteroidota</taxon>
        <taxon>Flavobacteriia</taxon>
        <taxon>Flavobacteriales</taxon>
        <taxon>Weeksellaceae</taxon>
        <taxon>Ornithobacterium</taxon>
    </lineage>
</organism>